<name>Q9LMH2_ARATH</name>
<reference evidence="2" key="3">
    <citation type="submission" date="2000-06" db="EMBL/GenBank/DDBJ databases">
        <authorList>
            <person name="Cheuk R."/>
            <person name="Shinn P."/>
            <person name="Brooks S."/>
            <person name="Buehler E."/>
            <person name="Chao Q."/>
            <person name="Johnson-Hopson C."/>
            <person name="Khan S."/>
            <person name="Kim C."/>
            <person name="Altafi H."/>
            <person name="Bei B."/>
            <person name="Chin C."/>
            <person name="Chiou J."/>
            <person name="Choi E."/>
            <person name="Conn L."/>
            <person name="Conway A."/>
            <person name="Gonzalez A."/>
            <person name="Hansen N."/>
            <person name="Howing B."/>
            <person name="Koo T."/>
            <person name="Lam B."/>
            <person name="Lee J."/>
            <person name="Lenz C."/>
            <person name="Li J."/>
            <person name="Liu A."/>
            <person name="Liu J."/>
            <person name="Liu S."/>
            <person name="Mukharsky N."/>
            <person name="Nguyen M."/>
            <person name="Palm C."/>
            <person name="Pham P."/>
            <person name="Sakano H."/>
            <person name="Schwartz J."/>
            <person name="Southwick A."/>
            <person name="Thaveri A."/>
            <person name="Toriumi M."/>
            <person name="Vaysberg M."/>
            <person name="Yu G."/>
            <person name="Davis R."/>
            <person name="Federspiel N."/>
            <person name="Theologis A."/>
            <person name="Ecker J."/>
        </authorList>
    </citation>
    <scope>NUCLEOTIDE SEQUENCE</scope>
</reference>
<dbReference type="PIR" id="F86271">
    <property type="entry name" value="F86271"/>
</dbReference>
<reference key="1">
    <citation type="journal article" date="2000" name="Nature">
        <title>Sequence and analysis of chromosome 1 of the plant Arabidopsis thaliana.</title>
        <authorList>
            <person name="Theologis A."/>
            <person name="Ecker J.R."/>
            <person name="Palm C.J."/>
            <person name="Federspiel N.A."/>
            <person name="Kaul S."/>
            <person name="White O."/>
            <person name="Alonso J."/>
            <person name="Altafi H."/>
            <person name="Araujo R."/>
            <person name="Bowman C.L."/>
            <person name="Brooks S.Y."/>
            <person name="Buehler E."/>
            <person name="Chan A."/>
            <person name="Chao Q."/>
            <person name="Chen H."/>
            <person name="Cheuk R.F."/>
            <person name="Chin C.W."/>
            <person name="Chung M.K."/>
            <person name="Conn L."/>
            <person name="Conway A.B."/>
            <person name="Conway A.R."/>
            <person name="Creasy T.H."/>
            <person name="Dewar K."/>
            <person name="Dunn P."/>
            <person name="Etgu P."/>
            <person name="Feldblyum T.V."/>
            <person name="Feng J."/>
            <person name="Fong B."/>
            <person name="Fujii C.Y."/>
            <person name="Gill J.E."/>
            <person name="Goldsmith A.D."/>
            <person name="Haas B."/>
            <person name="Hansen N.F."/>
            <person name="Hughes B."/>
            <person name="Huizar L."/>
            <person name="Hunter J.L."/>
            <person name="Jenkins J."/>
            <person name="Johnson-Hopson C."/>
            <person name="Khan S."/>
            <person name="Khaykin E."/>
            <person name="Kim C.J."/>
            <person name="Koo H.L."/>
            <person name="Kremenetskaia I."/>
            <person name="Kurtz D.B."/>
            <person name="Kwan A."/>
            <person name="Lam B."/>
            <person name="Langin-Hooper S."/>
            <person name="Lee A."/>
            <person name="Lee J.M."/>
            <person name="Lenz C.A."/>
            <person name="Li J.H."/>
            <person name="Li Y."/>
            <person name="Lin X."/>
            <person name="Liu S.X."/>
            <person name="Liu Z.A."/>
            <person name="Luros J.S."/>
            <person name="Maiti R."/>
            <person name="Marziali A."/>
            <person name="Militscher J."/>
            <person name="Miranda M."/>
            <person name="Nguyen M."/>
            <person name="Nierman W.C."/>
            <person name="Osborne B.I."/>
            <person name="Pai G."/>
            <person name="Peterson J."/>
            <person name="Pham P.K."/>
            <person name="Rizzo M."/>
            <person name="Rooney T."/>
            <person name="Rowley D."/>
            <person name="Sakano H."/>
            <person name="Salzberg S.L."/>
            <person name="Schwartz J.R."/>
            <person name="Shinn P."/>
            <person name="Southwick A.M."/>
            <person name="Sun H."/>
            <person name="Tallon L.J."/>
            <person name="Tambunga G."/>
            <person name="Toriumi M.J."/>
            <person name="Town C.D."/>
            <person name="Utterback T."/>
            <person name="Van Aken S."/>
            <person name="Vaysberg M."/>
            <person name="Vysotskaia V.S."/>
            <person name="Walker M."/>
            <person name="Wu D."/>
            <person name="Yu G."/>
            <person name="Fraser C.M."/>
            <person name="Venter J.C."/>
            <person name="Davis R.W."/>
        </authorList>
    </citation>
    <scope>NUCLEOTIDE SEQUENCE [LARGE SCALE GENOMIC DNA]</scope>
    <source>
        <strain>cv. Columbia</strain>
    </source>
</reference>
<feature type="compositionally biased region" description="Basic and acidic residues" evidence="1">
    <location>
        <begin position="16"/>
        <end position="32"/>
    </location>
</feature>
<dbReference type="EMBL" id="AC068197">
    <property type="protein sequence ID" value="AAF79394.1"/>
    <property type="molecule type" value="Genomic_DNA"/>
</dbReference>
<organism evidence="2">
    <name type="scientific">Arabidopsis thaliana</name>
    <name type="common">Mouse-ear cress</name>
    <dbReference type="NCBI Taxonomy" id="3702"/>
    <lineage>
        <taxon>Eukaryota</taxon>
        <taxon>Viridiplantae</taxon>
        <taxon>Streptophyta</taxon>
        <taxon>Embryophyta</taxon>
        <taxon>Tracheophyta</taxon>
        <taxon>Spermatophyta</taxon>
        <taxon>Magnoliopsida</taxon>
        <taxon>eudicotyledons</taxon>
        <taxon>Gunneridae</taxon>
        <taxon>Pentapetalae</taxon>
        <taxon>rosids</taxon>
        <taxon>malvids</taxon>
        <taxon>Brassicales</taxon>
        <taxon>Brassicaceae</taxon>
        <taxon>Camelineae</taxon>
        <taxon>Arabidopsis</taxon>
    </lineage>
</organism>
<feature type="region of interest" description="Disordered" evidence="1">
    <location>
        <begin position="13"/>
        <end position="32"/>
    </location>
</feature>
<dbReference type="AlphaFoldDB" id="Q9LMH2"/>
<accession>Q9LMH2</accession>
<proteinExistence type="predicted"/>
<evidence type="ECO:0000313" key="2">
    <source>
        <dbReference type="EMBL" id="AAF79394.1"/>
    </source>
</evidence>
<reference evidence="2" key="2">
    <citation type="submission" date="2000-05" db="EMBL/GenBank/DDBJ databases">
        <title>Genomic sequence for Arabidopsis thaliana BAC F16A14 from chromosome I.</title>
        <authorList>
            <person name="Shinn P."/>
            <person name="Brooks S."/>
            <person name="Buehler E."/>
            <person name="Chao Q."/>
            <person name="Johnson-Hopson C."/>
            <person name="Khan S."/>
            <person name="Kim C."/>
            <person name="Altafi H."/>
            <person name="Bei Q."/>
            <person name="Chin C."/>
            <person name="Chiou J."/>
            <person name="Choi E."/>
            <person name="Conn L."/>
            <person name="Conway A."/>
            <person name="Gonzales A."/>
            <person name="Hansen N."/>
            <person name="Howing B."/>
            <person name="Koo T."/>
            <person name="Lam B."/>
            <person name="Lee J."/>
            <person name="Lenz C."/>
            <person name="Li J."/>
            <person name="Liu A."/>
            <person name="Liu K."/>
            <person name="Liu S."/>
            <person name="Mukharsky N."/>
            <person name="Nguyen M."/>
            <person name="Palm C."/>
            <person name="Pham P."/>
            <person name="Sakano H."/>
            <person name="Schwartz J."/>
            <person name="Southwick A."/>
            <person name="Thaveri A."/>
            <person name="Toriumi M."/>
            <person name="Vaysberg M."/>
            <person name="Yu G."/>
            <person name="Federspiel N.A."/>
            <person name="Theologis A."/>
            <person name="Ecker J.R."/>
        </authorList>
    </citation>
    <scope>NUCLEOTIDE SEQUENCE</scope>
</reference>
<sequence>MSFSLYTWLNPNLTSEPHRKASNEKQSVKTEEVPKLEAPLPGLLGLKTPVGPNTGGVPGNGVPGNGVPGNGVVPFVGVVPVGGVVDGGDLVELLQDKEQKKNIIKITNFFSSKGFRLLGVIDFTGRWVWIGSGSAREIAASRDLSCVLEVAIHSPITVAFDGVWLITSTLIMYRITIS</sequence>
<protein>
    <submittedName>
        <fullName evidence="2">F16A14.6</fullName>
    </submittedName>
</protein>
<evidence type="ECO:0000256" key="1">
    <source>
        <dbReference type="SAM" id="MobiDB-lite"/>
    </source>
</evidence>